<dbReference type="Proteomes" id="UP000478417">
    <property type="component" value="Unassembled WGS sequence"/>
</dbReference>
<evidence type="ECO:0000256" key="2">
    <source>
        <dbReference type="SAM" id="Phobius"/>
    </source>
</evidence>
<comment type="caution">
    <text evidence="3">The sequence shown here is derived from an EMBL/GenBank/DDBJ whole genome shotgun (WGS) entry which is preliminary data.</text>
</comment>
<feature type="region of interest" description="Disordered" evidence="1">
    <location>
        <begin position="32"/>
        <end position="54"/>
    </location>
</feature>
<evidence type="ECO:0008006" key="5">
    <source>
        <dbReference type="Google" id="ProtNLM"/>
    </source>
</evidence>
<dbReference type="EMBL" id="JAAGNX010000002">
    <property type="protein sequence ID" value="NDV62722.1"/>
    <property type="molecule type" value="Genomic_DNA"/>
</dbReference>
<keyword evidence="4" id="KW-1185">Reference proteome</keyword>
<keyword evidence="2" id="KW-1133">Transmembrane helix</keyword>
<evidence type="ECO:0000313" key="3">
    <source>
        <dbReference type="EMBL" id="NDV62722.1"/>
    </source>
</evidence>
<sequence>MPPEFLVPVLIVFIVVGLPIMSGTLIKLARIMKGDHGGNSDPKAKSGSSREEAEIMQEIHKTLSRLEKRIDSLETIVLDNPQSKS</sequence>
<name>A0A6B2M335_9BACT</name>
<accession>A0A6B2M335</accession>
<proteinExistence type="predicted"/>
<dbReference type="RefSeq" id="WP_163965104.1">
    <property type="nucleotide sequence ID" value="NZ_JAAGNX010000002.1"/>
</dbReference>
<evidence type="ECO:0000256" key="1">
    <source>
        <dbReference type="SAM" id="MobiDB-lite"/>
    </source>
</evidence>
<dbReference type="AlphaFoldDB" id="A0A6B2M335"/>
<keyword evidence="2" id="KW-0472">Membrane</keyword>
<gene>
    <name evidence="3" type="ORF">G0Q06_09695</name>
</gene>
<keyword evidence="2" id="KW-0812">Transmembrane</keyword>
<evidence type="ECO:0000313" key="4">
    <source>
        <dbReference type="Proteomes" id="UP000478417"/>
    </source>
</evidence>
<protein>
    <recommendedName>
        <fullName evidence="5">Phage shock protein B</fullName>
    </recommendedName>
</protein>
<organism evidence="3 4">
    <name type="scientific">Oceanipulchritudo coccoides</name>
    <dbReference type="NCBI Taxonomy" id="2706888"/>
    <lineage>
        <taxon>Bacteria</taxon>
        <taxon>Pseudomonadati</taxon>
        <taxon>Verrucomicrobiota</taxon>
        <taxon>Opitutia</taxon>
        <taxon>Puniceicoccales</taxon>
        <taxon>Oceanipulchritudinaceae</taxon>
        <taxon>Oceanipulchritudo</taxon>
    </lineage>
</organism>
<feature type="transmembrane region" description="Helical" evidence="2">
    <location>
        <begin position="6"/>
        <end position="26"/>
    </location>
</feature>
<reference evidence="3 4" key="1">
    <citation type="submission" date="2020-02" db="EMBL/GenBank/DDBJ databases">
        <title>Albibacoteraceae fam. nov., the first described family within the subdivision 4 Verrucomicrobia.</title>
        <authorList>
            <person name="Xi F."/>
        </authorList>
    </citation>
    <scope>NUCLEOTIDE SEQUENCE [LARGE SCALE GENOMIC DNA]</scope>
    <source>
        <strain evidence="3 4">CK1056</strain>
    </source>
</reference>